<keyword evidence="6" id="KW-0812">Transmembrane</keyword>
<dbReference type="GO" id="GO:0015628">
    <property type="term" value="P:protein secretion by the type II secretion system"/>
    <property type="evidence" value="ECO:0007669"/>
    <property type="project" value="UniProtKB-UniRule"/>
</dbReference>
<feature type="domain" description="Type II secretion system protein GspI C-terminal" evidence="10">
    <location>
        <begin position="42"/>
        <end position="121"/>
    </location>
</feature>
<comment type="PTM">
    <text evidence="9">Cleaved by prepilin peptidase.</text>
</comment>
<comment type="function">
    <text evidence="9">Component of the type II secretion system required for the energy-dependent secretion of extracellular factors such as proteases and toxins from the periplasm.</text>
</comment>
<evidence type="ECO:0000256" key="3">
    <source>
        <dbReference type="ARBA" id="ARBA00022475"/>
    </source>
</evidence>
<evidence type="ECO:0000313" key="12">
    <source>
        <dbReference type="Proteomes" id="UP000315889"/>
    </source>
</evidence>
<dbReference type="InterPro" id="IPR010052">
    <property type="entry name" value="T2SS_protein-GspI"/>
</dbReference>
<dbReference type="GO" id="GO:0005886">
    <property type="term" value="C:plasma membrane"/>
    <property type="evidence" value="ECO:0007669"/>
    <property type="project" value="UniProtKB-SubCell"/>
</dbReference>
<evidence type="ECO:0000256" key="9">
    <source>
        <dbReference type="RuleBase" id="RU368030"/>
    </source>
</evidence>
<comment type="subunit">
    <text evidence="9">Type II secretion is composed of four main components: the outer membrane complex, the inner membrane complex, the cytoplasmic secretion ATPase and the periplasm-spanning pseudopilus.</text>
</comment>
<keyword evidence="3" id="KW-1003">Cell membrane</keyword>
<dbReference type="PANTHER" id="PTHR38779">
    <property type="entry name" value="TYPE II SECRETION SYSTEM PROTEIN I-RELATED"/>
    <property type="match status" value="1"/>
</dbReference>
<protein>
    <recommendedName>
        <fullName evidence="9">Type II secretion system protein I</fullName>
        <shortName evidence="9">T2SS minor pseudopilin I</shortName>
    </recommendedName>
</protein>
<evidence type="ECO:0000256" key="4">
    <source>
        <dbReference type="ARBA" id="ARBA00022481"/>
    </source>
</evidence>
<keyword evidence="4 9" id="KW-0488">Methylation</keyword>
<dbReference type="NCBIfam" id="TIGR02532">
    <property type="entry name" value="IV_pilin_GFxxxE"/>
    <property type="match status" value="1"/>
</dbReference>
<evidence type="ECO:0000256" key="7">
    <source>
        <dbReference type="ARBA" id="ARBA00022989"/>
    </source>
</evidence>
<dbReference type="PANTHER" id="PTHR38779:SF2">
    <property type="entry name" value="TYPE II SECRETION SYSTEM PROTEIN I-RELATED"/>
    <property type="match status" value="1"/>
</dbReference>
<keyword evidence="5 9" id="KW-0997">Cell inner membrane</keyword>
<dbReference type="InterPro" id="IPR003413">
    <property type="entry name" value="T2SS_GspI_C"/>
</dbReference>
<dbReference type="InterPro" id="IPR045584">
    <property type="entry name" value="Pilin-like"/>
</dbReference>
<dbReference type="GO" id="GO:0015627">
    <property type="term" value="C:type II protein secretion system complex"/>
    <property type="evidence" value="ECO:0007669"/>
    <property type="project" value="UniProtKB-UniRule"/>
</dbReference>
<sequence>MRTHNRGFTLIEVVMALFILSLVLSSALFAVHQYADERLRIRDRILANQVAWNHLMDSYQYSQNLASRAPGSQRKTKGVDTQGGQEWRWEMKVEKAMGQDLYRHEVEVGLDGRDSFQSSLAVYLVGE</sequence>
<evidence type="ECO:0000256" key="8">
    <source>
        <dbReference type="ARBA" id="ARBA00023136"/>
    </source>
</evidence>
<organism evidence="11 12">
    <name type="scientific">SAR92 clade bacterium</name>
    <dbReference type="NCBI Taxonomy" id="2315479"/>
    <lineage>
        <taxon>Bacteria</taxon>
        <taxon>Pseudomonadati</taxon>
        <taxon>Pseudomonadota</taxon>
        <taxon>Gammaproteobacteria</taxon>
        <taxon>Cellvibrionales</taxon>
        <taxon>Porticoccaceae</taxon>
        <taxon>SAR92 clade</taxon>
    </lineage>
</organism>
<dbReference type="Pfam" id="PF07963">
    <property type="entry name" value="N_methyl"/>
    <property type="match status" value="1"/>
</dbReference>
<gene>
    <name evidence="11" type="primary">gspI</name>
    <name evidence="11" type="ORF">EVB03_03595</name>
</gene>
<accession>A0A520MHT4</accession>
<comment type="similarity">
    <text evidence="2 9">Belongs to the GSP I family.</text>
</comment>
<dbReference type="Gene3D" id="3.30.1300.30">
    <property type="entry name" value="GSPII I/J protein-like"/>
    <property type="match status" value="1"/>
</dbReference>
<evidence type="ECO:0000256" key="6">
    <source>
        <dbReference type="ARBA" id="ARBA00022692"/>
    </source>
</evidence>
<dbReference type="PROSITE" id="PS00409">
    <property type="entry name" value="PROKAR_NTER_METHYL"/>
    <property type="match status" value="1"/>
</dbReference>
<dbReference type="EMBL" id="SHBP01000003">
    <property type="protein sequence ID" value="RZO20806.1"/>
    <property type="molecule type" value="Genomic_DNA"/>
</dbReference>
<keyword evidence="7" id="KW-1133">Transmembrane helix</keyword>
<reference evidence="11 12" key="1">
    <citation type="submission" date="2019-02" db="EMBL/GenBank/DDBJ databases">
        <title>Prokaryotic population dynamics and viral predation in marine succession experiment using metagenomics: the confinement effect.</title>
        <authorList>
            <person name="Haro-Moreno J.M."/>
            <person name="Rodriguez-Valera F."/>
            <person name="Lopez-Perez M."/>
        </authorList>
    </citation>
    <scope>NUCLEOTIDE SEQUENCE [LARGE SCALE GENOMIC DNA]</scope>
    <source>
        <strain evidence="11">MED-G170</strain>
    </source>
</reference>
<dbReference type="SUPFAM" id="SSF54523">
    <property type="entry name" value="Pili subunits"/>
    <property type="match status" value="1"/>
</dbReference>
<comment type="caution">
    <text evidence="11">The sequence shown here is derived from an EMBL/GenBank/DDBJ whole genome shotgun (WGS) entry which is preliminary data.</text>
</comment>
<proteinExistence type="inferred from homology"/>
<comment type="subcellular location">
    <subcellularLocation>
        <location evidence="1 9">Cell inner membrane</location>
        <topology evidence="1 9">Single-pass membrane protein</topology>
    </subcellularLocation>
</comment>
<dbReference type="AlphaFoldDB" id="A0A520MHT4"/>
<evidence type="ECO:0000313" key="11">
    <source>
        <dbReference type="EMBL" id="RZO20806.1"/>
    </source>
</evidence>
<evidence type="ECO:0000259" key="10">
    <source>
        <dbReference type="Pfam" id="PF02501"/>
    </source>
</evidence>
<name>A0A520MHT4_9GAMM</name>
<keyword evidence="8" id="KW-0472">Membrane</keyword>
<dbReference type="Proteomes" id="UP000315889">
    <property type="component" value="Unassembled WGS sequence"/>
</dbReference>
<evidence type="ECO:0000256" key="5">
    <source>
        <dbReference type="ARBA" id="ARBA00022519"/>
    </source>
</evidence>
<dbReference type="Pfam" id="PF02501">
    <property type="entry name" value="T2SSI"/>
    <property type="match status" value="1"/>
</dbReference>
<evidence type="ECO:0000256" key="1">
    <source>
        <dbReference type="ARBA" id="ARBA00004377"/>
    </source>
</evidence>
<evidence type="ECO:0000256" key="2">
    <source>
        <dbReference type="ARBA" id="ARBA00008358"/>
    </source>
</evidence>
<dbReference type="NCBIfam" id="TIGR01707">
    <property type="entry name" value="gspI"/>
    <property type="match status" value="1"/>
</dbReference>
<dbReference type="InterPro" id="IPR012902">
    <property type="entry name" value="N_methyl_site"/>
</dbReference>